<name>A0A4Q9Q129_9APHY</name>
<proteinExistence type="predicted"/>
<dbReference type="EMBL" id="ML145102">
    <property type="protein sequence ID" value="TBU60857.1"/>
    <property type="molecule type" value="Genomic_DNA"/>
</dbReference>
<dbReference type="AlphaFoldDB" id="A0A4Q9Q129"/>
<evidence type="ECO:0000313" key="2">
    <source>
        <dbReference type="EMBL" id="TBU27959.1"/>
    </source>
</evidence>
<feature type="compositionally biased region" description="Low complexity" evidence="1">
    <location>
        <begin position="16"/>
        <end position="28"/>
    </location>
</feature>
<dbReference type="Proteomes" id="UP000292957">
    <property type="component" value="Unassembled WGS sequence"/>
</dbReference>
<evidence type="ECO:0000313" key="3">
    <source>
        <dbReference type="EMBL" id="TBU60857.1"/>
    </source>
</evidence>
<sequence>MFTSDDDSDRAQTQASICSLNGSSSSPSGTARYPVSLMLGIAALGTPRSSSDGTVLWMSLCMSSQAGGVTKSDRTLATSTLAEDGFRARLLISSVLHNASLRPFPERTTLHAPDYTASVALLTDIDSVETIDSALSTGNSNWHAAAEVRLHPLILARPASAAVLLAATRQKRTHLLERDALSC</sequence>
<dbReference type="EMBL" id="ML143426">
    <property type="protein sequence ID" value="TBU27959.1"/>
    <property type="molecule type" value="Genomic_DNA"/>
</dbReference>
<reference evidence="3 4" key="1">
    <citation type="submission" date="2019-01" db="EMBL/GenBank/DDBJ databases">
        <title>Draft genome sequences of three monokaryotic isolates of the white-rot basidiomycete fungus Dichomitus squalens.</title>
        <authorList>
            <consortium name="DOE Joint Genome Institute"/>
            <person name="Lopez S.C."/>
            <person name="Andreopoulos B."/>
            <person name="Pangilinan J."/>
            <person name="Lipzen A."/>
            <person name="Riley R."/>
            <person name="Ahrendt S."/>
            <person name="Ng V."/>
            <person name="Barry K."/>
            <person name="Daum C."/>
            <person name="Grigoriev I.V."/>
            <person name="Hilden K.S."/>
            <person name="Makela M.R."/>
            <person name="de Vries R.P."/>
        </authorList>
    </citation>
    <scope>NUCLEOTIDE SEQUENCE [LARGE SCALE GENOMIC DNA]</scope>
    <source>
        <strain evidence="3 4">CBS 464.89</strain>
        <strain evidence="2">OM18370.1</strain>
    </source>
</reference>
<organism evidence="3 4">
    <name type="scientific">Dichomitus squalens</name>
    <dbReference type="NCBI Taxonomy" id="114155"/>
    <lineage>
        <taxon>Eukaryota</taxon>
        <taxon>Fungi</taxon>
        <taxon>Dikarya</taxon>
        <taxon>Basidiomycota</taxon>
        <taxon>Agaricomycotina</taxon>
        <taxon>Agaricomycetes</taxon>
        <taxon>Polyporales</taxon>
        <taxon>Polyporaceae</taxon>
        <taxon>Dichomitus</taxon>
    </lineage>
</organism>
<evidence type="ECO:0000313" key="4">
    <source>
        <dbReference type="Proteomes" id="UP000292082"/>
    </source>
</evidence>
<dbReference type="Proteomes" id="UP000292082">
    <property type="component" value="Unassembled WGS sequence"/>
</dbReference>
<keyword evidence="4" id="KW-1185">Reference proteome</keyword>
<evidence type="ECO:0000256" key="1">
    <source>
        <dbReference type="SAM" id="MobiDB-lite"/>
    </source>
</evidence>
<accession>A0A4Q9Q129</accession>
<feature type="region of interest" description="Disordered" evidence="1">
    <location>
        <begin position="1"/>
        <end position="29"/>
    </location>
</feature>
<gene>
    <name evidence="3" type="ORF">BD310DRAFT_271350</name>
    <name evidence="2" type="ORF">BD311DRAFT_788794</name>
</gene>
<protein>
    <submittedName>
        <fullName evidence="3">Uncharacterized protein</fullName>
    </submittedName>
</protein>